<feature type="signal peptide" evidence="11">
    <location>
        <begin position="1"/>
        <end position="27"/>
    </location>
</feature>
<feature type="active site" description="Charge relay system" evidence="9 10">
    <location>
        <position position="547"/>
    </location>
</feature>
<name>A0AAQ3K3P3_9LILI</name>
<dbReference type="Gene3D" id="3.40.50.200">
    <property type="entry name" value="Peptidase S8/S53 domain"/>
    <property type="match status" value="1"/>
</dbReference>
<dbReference type="InterPro" id="IPR003137">
    <property type="entry name" value="PA_domain"/>
</dbReference>
<evidence type="ECO:0000256" key="7">
    <source>
        <dbReference type="ARBA" id="ARBA00022825"/>
    </source>
</evidence>
<dbReference type="Gene3D" id="3.30.70.80">
    <property type="entry name" value="Peptidase S8 propeptide/proteinase inhibitor I9"/>
    <property type="match status" value="1"/>
</dbReference>
<dbReference type="SUPFAM" id="SSF52025">
    <property type="entry name" value="PA domain"/>
    <property type="match status" value="1"/>
</dbReference>
<dbReference type="InterPro" id="IPR041469">
    <property type="entry name" value="Subtilisin-like_FN3"/>
</dbReference>
<dbReference type="Pfam" id="PF02225">
    <property type="entry name" value="PA"/>
    <property type="match status" value="1"/>
</dbReference>
<dbReference type="InterPro" id="IPR037045">
    <property type="entry name" value="S8pro/Inhibitor_I9_sf"/>
</dbReference>
<dbReference type="InterPro" id="IPR045051">
    <property type="entry name" value="SBT"/>
</dbReference>
<dbReference type="EMBL" id="CP136892">
    <property type="protein sequence ID" value="WOL00188.1"/>
    <property type="molecule type" value="Genomic_DNA"/>
</dbReference>
<keyword evidence="3" id="KW-0964">Secreted</keyword>
<dbReference type="GO" id="GO:0004252">
    <property type="term" value="F:serine-type endopeptidase activity"/>
    <property type="evidence" value="ECO:0007669"/>
    <property type="project" value="UniProtKB-UniRule"/>
</dbReference>
<dbReference type="Pfam" id="PF05922">
    <property type="entry name" value="Inhibitor_I9"/>
    <property type="match status" value="1"/>
</dbReference>
<feature type="domain" description="Inhibitor I9" evidence="14">
    <location>
        <begin position="40"/>
        <end position="116"/>
    </location>
</feature>
<dbReference type="GO" id="GO:0005576">
    <property type="term" value="C:extracellular region"/>
    <property type="evidence" value="ECO:0007669"/>
    <property type="project" value="UniProtKB-SubCell"/>
</dbReference>
<evidence type="ECO:0000256" key="10">
    <source>
        <dbReference type="PROSITE-ProRule" id="PRU01240"/>
    </source>
</evidence>
<feature type="active site" description="Charge relay system" evidence="9 10">
    <location>
        <position position="149"/>
    </location>
</feature>
<dbReference type="Gene3D" id="3.50.30.30">
    <property type="match status" value="1"/>
</dbReference>
<evidence type="ECO:0000313" key="16">
    <source>
        <dbReference type="EMBL" id="WOL00188.1"/>
    </source>
</evidence>
<dbReference type="SUPFAM" id="SSF52743">
    <property type="entry name" value="Subtilisin-like"/>
    <property type="match status" value="1"/>
</dbReference>
<comment type="similarity">
    <text evidence="2 10">Belongs to the peptidase S8 family.</text>
</comment>
<keyword evidence="17" id="KW-1185">Reference proteome</keyword>
<dbReference type="InterPro" id="IPR034197">
    <property type="entry name" value="Peptidases_S8_3"/>
</dbReference>
<feature type="active site" description="Charge relay system" evidence="9 10">
    <location>
        <position position="218"/>
    </location>
</feature>
<keyword evidence="6 10" id="KW-0378">Hydrolase</keyword>
<comment type="subcellular location">
    <subcellularLocation>
        <location evidence="1">Secreted</location>
    </subcellularLocation>
</comment>
<evidence type="ECO:0000259" key="15">
    <source>
        <dbReference type="Pfam" id="PF17766"/>
    </source>
</evidence>
<feature type="domain" description="Peptidase S8/S53" evidence="12">
    <location>
        <begin position="140"/>
        <end position="588"/>
    </location>
</feature>
<protein>
    <submittedName>
        <fullName evidence="16">Subtilisin-like protease SBT1.7</fullName>
    </submittedName>
</protein>
<dbReference type="Proteomes" id="UP001327560">
    <property type="component" value="Chromosome 3"/>
</dbReference>
<dbReference type="FunFam" id="3.40.50.200:FF:000006">
    <property type="entry name" value="Subtilisin-like protease SBT1.5"/>
    <property type="match status" value="1"/>
</dbReference>
<dbReference type="PRINTS" id="PR00723">
    <property type="entry name" value="SUBTILISIN"/>
</dbReference>
<keyword evidence="4 10" id="KW-0645">Protease</keyword>
<evidence type="ECO:0000256" key="11">
    <source>
        <dbReference type="SAM" id="SignalP"/>
    </source>
</evidence>
<evidence type="ECO:0000256" key="6">
    <source>
        <dbReference type="ARBA" id="ARBA00022801"/>
    </source>
</evidence>
<evidence type="ECO:0000256" key="2">
    <source>
        <dbReference type="ARBA" id="ARBA00011073"/>
    </source>
</evidence>
<evidence type="ECO:0000259" key="12">
    <source>
        <dbReference type="Pfam" id="PF00082"/>
    </source>
</evidence>
<evidence type="ECO:0000259" key="14">
    <source>
        <dbReference type="Pfam" id="PF05922"/>
    </source>
</evidence>
<dbReference type="Gene3D" id="2.60.40.2310">
    <property type="match status" value="1"/>
</dbReference>
<accession>A0AAQ3K3P3</accession>
<proteinExistence type="inferred from homology"/>
<keyword evidence="5 11" id="KW-0732">Signal</keyword>
<evidence type="ECO:0000256" key="4">
    <source>
        <dbReference type="ARBA" id="ARBA00022670"/>
    </source>
</evidence>
<dbReference type="Pfam" id="PF00082">
    <property type="entry name" value="Peptidase_S8"/>
    <property type="match status" value="1"/>
</dbReference>
<reference evidence="16 17" key="1">
    <citation type="submission" date="2023-10" db="EMBL/GenBank/DDBJ databases">
        <title>Chromosome-scale genome assembly provides insights into flower coloration mechanisms of Canna indica.</title>
        <authorList>
            <person name="Li C."/>
        </authorList>
    </citation>
    <scope>NUCLEOTIDE SEQUENCE [LARGE SCALE GENOMIC DNA]</scope>
    <source>
        <tissue evidence="16">Flower</tissue>
    </source>
</reference>
<dbReference type="Pfam" id="PF17766">
    <property type="entry name" value="fn3_6"/>
    <property type="match status" value="1"/>
</dbReference>
<organism evidence="16 17">
    <name type="scientific">Canna indica</name>
    <name type="common">Indian-shot</name>
    <dbReference type="NCBI Taxonomy" id="4628"/>
    <lineage>
        <taxon>Eukaryota</taxon>
        <taxon>Viridiplantae</taxon>
        <taxon>Streptophyta</taxon>
        <taxon>Embryophyta</taxon>
        <taxon>Tracheophyta</taxon>
        <taxon>Spermatophyta</taxon>
        <taxon>Magnoliopsida</taxon>
        <taxon>Liliopsida</taxon>
        <taxon>Zingiberales</taxon>
        <taxon>Cannaceae</taxon>
        <taxon>Canna</taxon>
    </lineage>
</organism>
<evidence type="ECO:0000256" key="1">
    <source>
        <dbReference type="ARBA" id="ARBA00004613"/>
    </source>
</evidence>
<dbReference type="InterPro" id="IPR023827">
    <property type="entry name" value="Peptidase_S8_Asp-AS"/>
</dbReference>
<dbReference type="InterPro" id="IPR010259">
    <property type="entry name" value="S8pro/Inhibitor_I9"/>
</dbReference>
<keyword evidence="8" id="KW-0325">Glycoprotein</keyword>
<evidence type="ECO:0000256" key="5">
    <source>
        <dbReference type="ARBA" id="ARBA00022729"/>
    </source>
</evidence>
<gene>
    <name evidence="16" type="ORF">Cni_G08901</name>
</gene>
<dbReference type="InterPro" id="IPR000209">
    <property type="entry name" value="Peptidase_S8/S53_dom"/>
</dbReference>
<dbReference type="InterPro" id="IPR015500">
    <property type="entry name" value="Peptidase_S8_subtilisin-rel"/>
</dbReference>
<evidence type="ECO:0000256" key="9">
    <source>
        <dbReference type="PIRSR" id="PIRSR615500-1"/>
    </source>
</evidence>
<dbReference type="PROSITE" id="PS00136">
    <property type="entry name" value="SUBTILASE_ASP"/>
    <property type="match status" value="1"/>
</dbReference>
<evidence type="ECO:0000256" key="8">
    <source>
        <dbReference type="ARBA" id="ARBA00023180"/>
    </source>
</evidence>
<sequence>MEVFKAFASFLCLVSLLLISIPHPIAANGLTAPSISPRRTYIVHVQPPESAINASSFDRASWYKSFLAAVTSELHLIHAYTNVVSGFAARLTAAELGLLSALPGFVRAYPDRMYQLKTTHTPEFLGLNLRRGPLNESNKGKGIIIGVLDTGIFPEHPSFSDAGMPPPPAKWKGRCDFNASSCNNKLIGARTFLSGATAAAAANGKRLASESPIDDDGHGTHTASTAAGALVPGAQVLGNAKGTAAGMAPMAHIAMYKVCGEVDCTSSDILAGLDAAVSDGVDVLSLSLGGPSLPFYEDSIAVGAYGAMEKGVFVSCAAGNSGPGPSTLSNEAPWLLTVAASTMDRSIRVTVTLGNGETINGESLYQPEVYTPTLYPLVYSGASGNPNTTFCANGSFTGFDVKGKIVLCERGGGIARIEKGAAVMSAGGVGMILMNQAPDGYSTLADAHVLPASHVAFAGGYKILSYINSTASPMAGFGFKGTILGTSPAPAITSFSSRGPNLASPGILKPDITGPGVSVLAAWPFPVGPPSSANVTGVTFNIISGTSMSTPHLSGIAALIKSAHPDWSPAAVKSAIMTTAAVVDLDGTPILNEQHLPADLFAVGAGHVDPVKATDPGLVYDLDAGDYIGYLCGLGYSSVEVTIIARKPVICRFVHKIAEKDLNYPSILVTLSGNATEVTVERTVKNVGEAVATYSAKVAVPEGVEVEVEPSELQFTSVNQEMKFQVVFKKLSGGSGASAAEGYLKWFSDKHVVRSPISVTY</sequence>
<feature type="domain" description="Subtilisin-like protease fibronectin type-III" evidence="15">
    <location>
        <begin position="661"/>
        <end position="759"/>
    </location>
</feature>
<dbReference type="CDD" id="cd02120">
    <property type="entry name" value="PA_subtilisin_like"/>
    <property type="match status" value="1"/>
</dbReference>
<dbReference type="PANTHER" id="PTHR10795">
    <property type="entry name" value="PROPROTEIN CONVERTASE SUBTILISIN/KEXIN"/>
    <property type="match status" value="1"/>
</dbReference>
<feature type="chain" id="PRO_5042851114" evidence="11">
    <location>
        <begin position="28"/>
        <end position="761"/>
    </location>
</feature>
<dbReference type="PROSITE" id="PS51892">
    <property type="entry name" value="SUBTILASE"/>
    <property type="match status" value="1"/>
</dbReference>
<keyword evidence="7 10" id="KW-0720">Serine protease</keyword>
<dbReference type="AlphaFoldDB" id="A0AAQ3K3P3"/>
<dbReference type="GO" id="GO:0006508">
    <property type="term" value="P:proteolysis"/>
    <property type="evidence" value="ECO:0007669"/>
    <property type="project" value="UniProtKB-KW"/>
</dbReference>
<evidence type="ECO:0000259" key="13">
    <source>
        <dbReference type="Pfam" id="PF02225"/>
    </source>
</evidence>
<dbReference type="InterPro" id="IPR046450">
    <property type="entry name" value="PA_dom_sf"/>
</dbReference>
<evidence type="ECO:0000256" key="3">
    <source>
        <dbReference type="ARBA" id="ARBA00022525"/>
    </source>
</evidence>
<feature type="domain" description="PA" evidence="13">
    <location>
        <begin position="375"/>
        <end position="461"/>
    </location>
</feature>
<evidence type="ECO:0000313" key="17">
    <source>
        <dbReference type="Proteomes" id="UP001327560"/>
    </source>
</evidence>
<dbReference type="FunFam" id="3.50.30.30:FF:000005">
    <property type="entry name" value="subtilisin-like protease SBT1.5"/>
    <property type="match status" value="1"/>
</dbReference>
<dbReference type="InterPro" id="IPR036852">
    <property type="entry name" value="Peptidase_S8/S53_dom_sf"/>
</dbReference>
<dbReference type="CDD" id="cd04852">
    <property type="entry name" value="Peptidases_S8_3"/>
    <property type="match status" value="1"/>
</dbReference>